<evidence type="ECO:0000256" key="2">
    <source>
        <dbReference type="ARBA" id="ARBA00012438"/>
    </source>
</evidence>
<dbReference type="HOGENOM" id="CLU_020473_1_1_0"/>
<gene>
    <name evidence="5" type="ORF">J421_1362</name>
</gene>
<reference evidence="5 6" key="1">
    <citation type="journal article" date="2014" name="Genome Announc.">
        <title>Genome Sequence and Methylome of Soil Bacterium Gemmatirosa kalamazoonensis KBS708T, a Member of the Rarely Cultivated Gemmatimonadetes Phylum.</title>
        <authorList>
            <person name="Debruyn J.M."/>
            <person name="Radosevich M."/>
            <person name="Wommack K.E."/>
            <person name="Polson S.W."/>
            <person name="Hauser L.J."/>
            <person name="Fawaz M.N."/>
            <person name="Korlach J."/>
            <person name="Tsai Y.C."/>
        </authorList>
    </citation>
    <scope>NUCLEOTIDE SEQUENCE [LARGE SCALE GENOMIC DNA]</scope>
    <source>
        <strain evidence="5 6">KBS708</strain>
    </source>
</reference>
<dbReference type="OrthoDB" id="9792992at2"/>
<feature type="transmembrane region" description="Helical" evidence="3">
    <location>
        <begin position="91"/>
        <end position="113"/>
    </location>
</feature>
<dbReference type="GO" id="GO:0016020">
    <property type="term" value="C:membrane"/>
    <property type="evidence" value="ECO:0007669"/>
    <property type="project" value="InterPro"/>
</dbReference>
<dbReference type="InterPro" id="IPR050640">
    <property type="entry name" value="Bact_2-comp_sensor_kinase"/>
</dbReference>
<dbReference type="InParanoid" id="W0RCQ8"/>
<dbReference type="Gene3D" id="3.30.565.10">
    <property type="entry name" value="Histidine kinase-like ATPase, C-terminal domain"/>
    <property type="match status" value="1"/>
</dbReference>
<comment type="catalytic activity">
    <reaction evidence="1">
        <text>ATP + protein L-histidine = ADP + protein N-phospho-L-histidine.</text>
        <dbReference type="EC" id="2.7.13.3"/>
    </reaction>
</comment>
<evidence type="ECO:0000256" key="3">
    <source>
        <dbReference type="SAM" id="Phobius"/>
    </source>
</evidence>
<dbReference type="SUPFAM" id="SSF55874">
    <property type="entry name" value="ATPase domain of HSP90 chaperone/DNA topoisomerase II/histidine kinase"/>
    <property type="match status" value="1"/>
</dbReference>
<dbReference type="InterPro" id="IPR010559">
    <property type="entry name" value="Sig_transdc_His_kin_internal"/>
</dbReference>
<dbReference type="InterPro" id="IPR005467">
    <property type="entry name" value="His_kinase_dom"/>
</dbReference>
<dbReference type="SMART" id="SM00387">
    <property type="entry name" value="HATPase_c"/>
    <property type="match status" value="1"/>
</dbReference>
<dbReference type="EMBL" id="CP007128">
    <property type="protein sequence ID" value="AHG88899.1"/>
    <property type="molecule type" value="Genomic_DNA"/>
</dbReference>
<dbReference type="STRING" id="861299.J421_1362"/>
<feature type="transmembrane region" description="Helical" evidence="3">
    <location>
        <begin position="50"/>
        <end position="70"/>
    </location>
</feature>
<dbReference type="FunCoup" id="W0RCQ8">
    <property type="interactions" value="47"/>
</dbReference>
<name>W0RCQ8_9BACT</name>
<dbReference type="PROSITE" id="PS50109">
    <property type="entry name" value="HIS_KIN"/>
    <property type="match status" value="1"/>
</dbReference>
<dbReference type="RefSeq" id="WP_025410422.1">
    <property type="nucleotide sequence ID" value="NZ_CP007128.1"/>
</dbReference>
<evidence type="ECO:0000259" key="4">
    <source>
        <dbReference type="PROSITE" id="PS50109"/>
    </source>
</evidence>
<feature type="domain" description="Histidine kinase" evidence="4">
    <location>
        <begin position="270"/>
        <end position="362"/>
    </location>
</feature>
<dbReference type="Pfam" id="PF06580">
    <property type="entry name" value="His_kinase"/>
    <property type="match status" value="1"/>
</dbReference>
<dbReference type="PANTHER" id="PTHR34220">
    <property type="entry name" value="SENSOR HISTIDINE KINASE YPDA"/>
    <property type="match status" value="1"/>
</dbReference>
<organism evidence="5 6">
    <name type="scientific">Gemmatirosa kalamazoonensis</name>
    <dbReference type="NCBI Taxonomy" id="861299"/>
    <lineage>
        <taxon>Bacteria</taxon>
        <taxon>Pseudomonadati</taxon>
        <taxon>Gemmatimonadota</taxon>
        <taxon>Gemmatimonadia</taxon>
        <taxon>Gemmatimonadales</taxon>
        <taxon>Gemmatimonadaceae</taxon>
        <taxon>Gemmatirosa</taxon>
    </lineage>
</organism>
<evidence type="ECO:0000313" key="5">
    <source>
        <dbReference type="EMBL" id="AHG88899.1"/>
    </source>
</evidence>
<feature type="transmembrane region" description="Helical" evidence="3">
    <location>
        <begin position="133"/>
        <end position="152"/>
    </location>
</feature>
<keyword evidence="3" id="KW-1133">Transmembrane helix</keyword>
<keyword evidence="5" id="KW-0418">Kinase</keyword>
<dbReference type="EC" id="2.7.13.3" evidence="2"/>
<dbReference type="InterPro" id="IPR004358">
    <property type="entry name" value="Sig_transdc_His_kin-like_C"/>
</dbReference>
<dbReference type="eggNOG" id="COG2972">
    <property type="taxonomic scope" value="Bacteria"/>
</dbReference>
<keyword evidence="3" id="KW-0472">Membrane</keyword>
<dbReference type="KEGG" id="gba:J421_1362"/>
<keyword evidence="6" id="KW-1185">Reference proteome</keyword>
<protein>
    <recommendedName>
        <fullName evidence="2">histidine kinase</fullName>
        <ecNumber evidence="2">2.7.13.3</ecNumber>
    </recommendedName>
</protein>
<keyword evidence="3" id="KW-0812">Transmembrane</keyword>
<dbReference type="Pfam" id="PF02518">
    <property type="entry name" value="HATPase_c"/>
    <property type="match status" value="1"/>
</dbReference>
<dbReference type="AlphaFoldDB" id="W0RCQ8"/>
<sequence length="365" mass="39833">MSPGADAPKPRPYWLLIAAACVVPAVLDALQTWAKQRFDARPGVDWGDVVFQGAEWLFLGALTPITYVLARRFPLRRDRIGRAVAAHAAGAAALCVGWASLGVLLGAAIHHYPADPRDMRGAYASWVLTSVPWSVFMYFTVLGCVYAFTYFVEAREREAQRARLAQQLAEARLGALRMQLNPHFLFNSLNAIQVLVRDHDTQAASRMLELLGGVLRQVLHGEPRQQVPLDEELRFLQRYLAIEQVRFSDRLRVQWAVDDAARDALVPEFVLQPLVENAVRHGVAGRADAGTIEISAHVEGDTLLLGVRDDGPGYDAATAGAGVGLANVRARLETMFGDAARLEIGRAASGGTLATIRLPLARSQA</sequence>
<dbReference type="InterPro" id="IPR003594">
    <property type="entry name" value="HATPase_dom"/>
</dbReference>
<keyword evidence="5" id="KW-0808">Transferase</keyword>
<dbReference type="PRINTS" id="PR00344">
    <property type="entry name" value="BCTRLSENSOR"/>
</dbReference>
<dbReference type="Proteomes" id="UP000019151">
    <property type="component" value="Chromosome"/>
</dbReference>
<accession>W0RCQ8</accession>
<dbReference type="GO" id="GO:0000155">
    <property type="term" value="F:phosphorelay sensor kinase activity"/>
    <property type="evidence" value="ECO:0007669"/>
    <property type="project" value="InterPro"/>
</dbReference>
<proteinExistence type="predicted"/>
<evidence type="ECO:0000313" key="6">
    <source>
        <dbReference type="Proteomes" id="UP000019151"/>
    </source>
</evidence>
<dbReference type="InterPro" id="IPR036890">
    <property type="entry name" value="HATPase_C_sf"/>
</dbReference>
<feature type="transmembrane region" description="Helical" evidence="3">
    <location>
        <begin position="12"/>
        <end position="30"/>
    </location>
</feature>
<dbReference type="PANTHER" id="PTHR34220:SF7">
    <property type="entry name" value="SENSOR HISTIDINE KINASE YPDA"/>
    <property type="match status" value="1"/>
</dbReference>
<evidence type="ECO:0000256" key="1">
    <source>
        <dbReference type="ARBA" id="ARBA00000085"/>
    </source>
</evidence>